<proteinExistence type="inferred from homology"/>
<keyword evidence="8" id="KW-0479">Metal-binding</keyword>
<keyword evidence="6 8" id="KW-0378">Hydrolase</keyword>
<dbReference type="Gene3D" id="3.40.220.10">
    <property type="entry name" value="Leucine Aminopeptidase, subunit E, domain 1"/>
    <property type="match status" value="1"/>
</dbReference>
<dbReference type="SUPFAM" id="SSF53187">
    <property type="entry name" value="Zn-dependent exopeptidases"/>
    <property type="match status" value="1"/>
</dbReference>
<dbReference type="Pfam" id="PF00883">
    <property type="entry name" value="Peptidase_M17"/>
    <property type="match status" value="1"/>
</dbReference>
<accession>A0ABQ6VD59</accession>
<dbReference type="EMBL" id="WBZJ01000002">
    <property type="protein sequence ID" value="KAB3520850.1"/>
    <property type="molecule type" value="Genomic_DNA"/>
</dbReference>
<dbReference type="Pfam" id="PF02789">
    <property type="entry name" value="Peptidase_M17_N"/>
    <property type="match status" value="1"/>
</dbReference>
<evidence type="ECO:0000256" key="6">
    <source>
        <dbReference type="ARBA" id="ARBA00022801"/>
    </source>
</evidence>
<comment type="catalytic activity">
    <reaction evidence="2 8">
        <text>Release of an N-terminal amino acid, preferentially leucine, but not glutamic or aspartic acids.</text>
        <dbReference type="EC" id="3.4.11.10"/>
    </reaction>
</comment>
<keyword evidence="4 8" id="KW-0031">Aminopeptidase</keyword>
<feature type="active site" evidence="8">
    <location>
        <position position="327"/>
    </location>
</feature>
<organism evidence="10 11">
    <name type="scientific">Corynebacterium zhongnanshanii</name>
    <dbReference type="NCBI Taxonomy" id="2768834"/>
    <lineage>
        <taxon>Bacteria</taxon>
        <taxon>Bacillati</taxon>
        <taxon>Actinomycetota</taxon>
        <taxon>Actinomycetes</taxon>
        <taxon>Mycobacteriales</taxon>
        <taxon>Corynebacteriaceae</taxon>
        <taxon>Corynebacterium</taxon>
    </lineage>
</organism>
<comment type="caution">
    <text evidence="10">The sequence shown here is derived from an EMBL/GenBank/DDBJ whole genome shotgun (WGS) entry which is preliminary data.</text>
</comment>
<evidence type="ECO:0000256" key="2">
    <source>
        <dbReference type="ARBA" id="ARBA00000967"/>
    </source>
</evidence>
<keyword evidence="11" id="KW-1185">Reference proteome</keyword>
<evidence type="ECO:0000256" key="3">
    <source>
        <dbReference type="ARBA" id="ARBA00009528"/>
    </source>
</evidence>
<dbReference type="HAMAP" id="MF_00181">
    <property type="entry name" value="Cytosol_peptidase_M17"/>
    <property type="match status" value="1"/>
</dbReference>
<dbReference type="InterPro" id="IPR023042">
    <property type="entry name" value="Peptidase_M17_leu_NH2_pept"/>
</dbReference>
<dbReference type="SUPFAM" id="SSF52949">
    <property type="entry name" value="Macro domain-like"/>
    <property type="match status" value="1"/>
</dbReference>
<comment type="subcellular location">
    <subcellularLocation>
        <location evidence="8">Cytoplasm</location>
    </subcellularLocation>
</comment>
<name>A0ABQ6VD59_9CORY</name>
<feature type="binding site" evidence="8">
    <location>
        <position position="399"/>
    </location>
    <ligand>
        <name>Mn(2+)</name>
        <dbReference type="ChEBI" id="CHEBI:29035"/>
        <label>2</label>
    </ligand>
</feature>
<comment type="function">
    <text evidence="7 8">Presumably involved in the processing and regular turnover of intracellular proteins. Catalyzes the removal of unsubstituted N-terminal amino acids from various peptides.</text>
</comment>
<gene>
    <name evidence="8" type="primary">pepA</name>
    <name evidence="10" type="ORF">F8377_06295</name>
</gene>
<feature type="binding site" evidence="8">
    <location>
        <position position="397"/>
    </location>
    <ligand>
        <name>Mn(2+)</name>
        <dbReference type="ChEBI" id="CHEBI:29035"/>
        <label>1</label>
    </ligand>
</feature>
<evidence type="ECO:0000259" key="9">
    <source>
        <dbReference type="PROSITE" id="PS00631"/>
    </source>
</evidence>
<dbReference type="Gene3D" id="3.40.630.10">
    <property type="entry name" value="Zn peptidases"/>
    <property type="match status" value="1"/>
</dbReference>
<feature type="binding site" evidence="8">
    <location>
        <position position="338"/>
    </location>
    <ligand>
        <name>Mn(2+)</name>
        <dbReference type="ChEBI" id="CHEBI:29035"/>
        <label>2</label>
    </ligand>
</feature>
<evidence type="ECO:0000313" key="11">
    <source>
        <dbReference type="Proteomes" id="UP000436181"/>
    </source>
</evidence>
<dbReference type="EC" id="3.4.11.10" evidence="8"/>
<feature type="binding site" evidence="8">
    <location>
        <position position="399"/>
    </location>
    <ligand>
        <name>Mn(2+)</name>
        <dbReference type="ChEBI" id="CHEBI:29035"/>
        <label>1</label>
    </ligand>
</feature>
<dbReference type="PRINTS" id="PR00481">
    <property type="entry name" value="LAMNOPPTDASE"/>
</dbReference>
<dbReference type="PANTHER" id="PTHR11963">
    <property type="entry name" value="LEUCINE AMINOPEPTIDASE-RELATED"/>
    <property type="match status" value="1"/>
</dbReference>
<dbReference type="PROSITE" id="PS00631">
    <property type="entry name" value="CYTOSOL_AP"/>
    <property type="match status" value="1"/>
</dbReference>
<evidence type="ECO:0000313" key="10">
    <source>
        <dbReference type="EMBL" id="KAB3520850.1"/>
    </source>
</evidence>
<feature type="domain" description="Cytosol aminopeptidase" evidence="9">
    <location>
        <begin position="395"/>
        <end position="402"/>
    </location>
</feature>
<comment type="similarity">
    <text evidence="3 8">Belongs to the peptidase M17 family.</text>
</comment>
<feature type="binding site" evidence="8">
    <location>
        <position position="320"/>
    </location>
    <ligand>
        <name>Mn(2+)</name>
        <dbReference type="ChEBI" id="CHEBI:29035"/>
        <label>1</label>
    </ligand>
</feature>
<evidence type="ECO:0000256" key="5">
    <source>
        <dbReference type="ARBA" id="ARBA00022670"/>
    </source>
</evidence>
<evidence type="ECO:0000256" key="7">
    <source>
        <dbReference type="ARBA" id="ARBA00049972"/>
    </source>
</evidence>
<comment type="catalytic activity">
    <reaction evidence="1 8">
        <text>Release of an N-terminal amino acid, Xaa-|-Yaa-, in which Xaa is preferably Leu, but may be other amino acids including Pro although not Arg or Lys, and Yaa may be Pro. Amino acid amides and methyl esters are also readily hydrolyzed, but rates on arylamides are exceedingly low.</text>
        <dbReference type="EC" id="3.4.11.1"/>
    </reaction>
</comment>
<feature type="active site" evidence="8">
    <location>
        <position position="401"/>
    </location>
</feature>
<dbReference type="GO" id="GO:0004177">
    <property type="term" value="F:aminopeptidase activity"/>
    <property type="evidence" value="ECO:0007669"/>
    <property type="project" value="UniProtKB-KW"/>
</dbReference>
<feature type="binding site" evidence="8">
    <location>
        <position position="320"/>
    </location>
    <ligand>
        <name>Mn(2+)</name>
        <dbReference type="ChEBI" id="CHEBI:29035"/>
        <label>2</label>
    </ligand>
</feature>
<keyword evidence="8" id="KW-0464">Manganese</keyword>
<dbReference type="CDD" id="cd00433">
    <property type="entry name" value="Peptidase_M17"/>
    <property type="match status" value="1"/>
</dbReference>
<dbReference type="Proteomes" id="UP000436181">
    <property type="component" value="Unassembled WGS sequence"/>
</dbReference>
<dbReference type="InterPro" id="IPR011356">
    <property type="entry name" value="Leucine_aapep/pepB"/>
</dbReference>
<comment type="cofactor">
    <cofactor evidence="8">
        <name>Mn(2+)</name>
        <dbReference type="ChEBI" id="CHEBI:29035"/>
    </cofactor>
    <text evidence="8">Binds 2 manganese ions per subunit.</text>
</comment>
<dbReference type="InterPro" id="IPR000819">
    <property type="entry name" value="Peptidase_M17_C"/>
</dbReference>
<evidence type="ECO:0000256" key="1">
    <source>
        <dbReference type="ARBA" id="ARBA00000135"/>
    </source>
</evidence>
<evidence type="ECO:0000256" key="4">
    <source>
        <dbReference type="ARBA" id="ARBA00022438"/>
    </source>
</evidence>
<evidence type="ECO:0000256" key="8">
    <source>
        <dbReference type="HAMAP-Rule" id="MF_00181"/>
    </source>
</evidence>
<dbReference type="EC" id="3.4.11.1" evidence="8"/>
<dbReference type="PANTHER" id="PTHR11963:SF23">
    <property type="entry name" value="CYTOSOL AMINOPEPTIDASE"/>
    <property type="match status" value="1"/>
</dbReference>
<dbReference type="InterPro" id="IPR008283">
    <property type="entry name" value="Peptidase_M17_N"/>
</dbReference>
<protein>
    <recommendedName>
        <fullName evidence="8">Probable cytosol aminopeptidase</fullName>
        <ecNumber evidence="8">3.4.11.1</ecNumber>
    </recommendedName>
    <alternativeName>
        <fullName evidence="8">Leucine aminopeptidase</fullName>
        <shortName evidence="8">LAP</shortName>
        <ecNumber evidence="8">3.4.11.10</ecNumber>
    </alternativeName>
    <alternativeName>
        <fullName evidence="8">Leucyl aminopeptidase</fullName>
    </alternativeName>
</protein>
<feature type="binding site" evidence="8">
    <location>
        <position position="315"/>
    </location>
    <ligand>
        <name>Mn(2+)</name>
        <dbReference type="ChEBI" id="CHEBI:29035"/>
        <label>2</label>
    </ligand>
</feature>
<dbReference type="InterPro" id="IPR043472">
    <property type="entry name" value="Macro_dom-like"/>
</dbReference>
<keyword evidence="5 8" id="KW-0645">Protease</keyword>
<dbReference type="RefSeq" id="WP_151844402.1">
    <property type="nucleotide sequence ID" value="NZ_WBZJ01000002.1"/>
</dbReference>
<dbReference type="NCBIfam" id="NF002073">
    <property type="entry name" value="PRK00913.1-2"/>
    <property type="match status" value="1"/>
</dbReference>
<keyword evidence="8" id="KW-0963">Cytoplasm</keyword>
<sequence>MVVSVVTKTCEKVVSLVSQPAVTPSNLSRGHVPELSIAPLGADAHDSLTADVLIVPVFHGENGLELAGSLGGAWGRGLEITLWKLLVSLGAQGTPGEVTTVPAASIFSHDDESEEAGADSTKESSPFTTIIAIGLGDSDELTAETIREGAGTAIRAVQRTKDQEPASVVSMLGIFDPEAAVIGHALGAYTYAGFKEAKPSVATVSVVTPPATEEDNSADEILQHARVLVDSVALARDLVNAPANVLYPESYASFIKNAAEAEGLEVEILKESQLEEQGYGGILGVGQGSARPPRLVRVSYNKDAQDTPLVALVGKGITFDTGGISLKPGANMWNMISDMGGSAAVVGSIIAAARLGLNLRVTATIPLAENMPGDKATRPGDIIVHYGGLSSEVLNTDAEGRLVLADAIARACEDEPAFLIETATLTGAQMVALGERTPGIMGSIEFRDRVSMISQNVGENAWPMPLPKELAKEITSDVADLKNISTSRWGGMSVAGHYLSKFVAEGVQWVHMDVAGPAYNTGSAHGYTPKRGTGVPVRTIVASLEAIARGEVDH</sequence>
<reference evidence="10 11" key="1">
    <citation type="submission" date="2019-10" db="EMBL/GenBank/DDBJ databases">
        <title>Corynebacterium sp novel species isolated from the respiratory tract of Marmot.</title>
        <authorList>
            <person name="Zhang G."/>
        </authorList>
    </citation>
    <scope>NUCLEOTIDE SEQUENCE [LARGE SCALE GENOMIC DNA]</scope>
    <source>
        <strain evidence="10 11">336</strain>
    </source>
</reference>